<dbReference type="STRING" id="9785.ENSLAFP00000021929"/>
<dbReference type="SMART" id="SM00409">
    <property type="entry name" value="IG"/>
    <property type="match status" value="1"/>
</dbReference>
<gene>
    <name evidence="6" type="primary">VPREB1</name>
</gene>
<evidence type="ECO:0000259" key="5">
    <source>
        <dbReference type="PROSITE" id="PS50835"/>
    </source>
</evidence>
<dbReference type="Gene3D" id="2.60.40.10">
    <property type="entry name" value="Immunoglobulins"/>
    <property type="match status" value="1"/>
</dbReference>
<dbReference type="InterPro" id="IPR013783">
    <property type="entry name" value="Ig-like_fold"/>
</dbReference>
<dbReference type="FunFam" id="2.60.40.10:FF:000721">
    <property type="entry name" value="Immunoglobulin lambda variable 5-45"/>
    <property type="match status" value="1"/>
</dbReference>
<dbReference type="SMART" id="SM00406">
    <property type="entry name" value="IGv"/>
    <property type="match status" value="1"/>
</dbReference>
<dbReference type="PANTHER" id="PTHR23267">
    <property type="entry name" value="IMMUNOGLOBULIN LIGHT CHAIN"/>
    <property type="match status" value="1"/>
</dbReference>
<dbReference type="SUPFAM" id="SSF48726">
    <property type="entry name" value="Immunoglobulin"/>
    <property type="match status" value="1"/>
</dbReference>
<keyword evidence="1 4" id="KW-0732">Signal</keyword>
<dbReference type="InterPro" id="IPR003599">
    <property type="entry name" value="Ig_sub"/>
</dbReference>
<feature type="chain" id="PRO_5003456174" description="Ig-like domain-containing protein" evidence="4">
    <location>
        <begin position="20"/>
        <end position="141"/>
    </location>
</feature>
<keyword evidence="7" id="KW-1185">Reference proteome</keyword>
<proteinExistence type="predicted"/>
<feature type="domain" description="Ig-like" evidence="5">
    <location>
        <begin position="19"/>
        <end position="127"/>
    </location>
</feature>
<dbReference type="InParanoid" id="G3U271"/>
<dbReference type="Proteomes" id="UP000007646">
    <property type="component" value="Unassembled WGS sequence"/>
</dbReference>
<reference evidence="6 7" key="1">
    <citation type="submission" date="2009-06" db="EMBL/GenBank/DDBJ databases">
        <title>The Genome Sequence of Loxodonta africana (African elephant).</title>
        <authorList>
            <person name="Di Palma F."/>
            <person name="Heiman D."/>
            <person name="Young S."/>
            <person name="Johnson J."/>
            <person name="Lander E.S."/>
            <person name="Lindblad-Toh K."/>
        </authorList>
    </citation>
    <scope>NUCLEOTIDE SEQUENCE [LARGE SCALE GENOMIC DNA]</scope>
    <source>
        <strain evidence="6 7">Isolate ISIS603380</strain>
    </source>
</reference>
<dbReference type="InterPro" id="IPR013106">
    <property type="entry name" value="Ig_V-set"/>
</dbReference>
<reference evidence="6" key="3">
    <citation type="submission" date="2025-09" db="UniProtKB">
        <authorList>
            <consortium name="Ensembl"/>
        </authorList>
    </citation>
    <scope>IDENTIFICATION</scope>
    <source>
        <strain evidence="6">Isolate ISIS603380</strain>
    </source>
</reference>
<reference evidence="6" key="2">
    <citation type="submission" date="2025-08" db="UniProtKB">
        <authorList>
            <consortium name="Ensembl"/>
        </authorList>
    </citation>
    <scope>IDENTIFICATION</scope>
    <source>
        <strain evidence="6">Isolate ISIS603380</strain>
    </source>
</reference>
<evidence type="ECO:0000256" key="2">
    <source>
        <dbReference type="ARBA" id="ARBA00023157"/>
    </source>
</evidence>
<evidence type="ECO:0000313" key="7">
    <source>
        <dbReference type="Proteomes" id="UP000007646"/>
    </source>
</evidence>
<organism evidence="6 7">
    <name type="scientific">Loxodonta africana</name>
    <name type="common">African elephant</name>
    <dbReference type="NCBI Taxonomy" id="9785"/>
    <lineage>
        <taxon>Eukaryota</taxon>
        <taxon>Metazoa</taxon>
        <taxon>Chordata</taxon>
        <taxon>Craniata</taxon>
        <taxon>Vertebrata</taxon>
        <taxon>Euteleostomi</taxon>
        <taxon>Mammalia</taxon>
        <taxon>Eutheria</taxon>
        <taxon>Afrotheria</taxon>
        <taxon>Proboscidea</taxon>
        <taxon>Elephantidae</taxon>
        <taxon>Loxodonta</taxon>
    </lineage>
</organism>
<dbReference type="InterPro" id="IPR007110">
    <property type="entry name" value="Ig-like_dom"/>
</dbReference>
<dbReference type="GeneTree" id="ENSGT00940000161017"/>
<evidence type="ECO:0000313" key="6">
    <source>
        <dbReference type="Ensembl" id="ENSLAFP00000021929.1"/>
    </source>
</evidence>
<keyword evidence="2" id="KW-1015">Disulfide bond</keyword>
<name>G3U271_LOXAF</name>
<evidence type="ECO:0000256" key="4">
    <source>
        <dbReference type="SAM" id="SignalP"/>
    </source>
</evidence>
<dbReference type="HOGENOM" id="CLU_077975_4_0_1"/>
<dbReference type="eggNOG" id="ENOG502RTXJ">
    <property type="taxonomic scope" value="Eukaryota"/>
</dbReference>
<dbReference type="InterPro" id="IPR036179">
    <property type="entry name" value="Ig-like_dom_sf"/>
</dbReference>
<evidence type="ECO:0000256" key="1">
    <source>
        <dbReference type="ARBA" id="ARBA00022729"/>
    </source>
</evidence>
<accession>G3U271</accession>
<sequence length="141" mass="15693">MSWAPILLTLLTLCTGCGPQPVLHQPPSVSSSLETTVTLACTLSKDYNVAIYSIYWYQQRPGQAPRFLLRFLSPSNKKQGPRIPPRFSGSKDLASNTGYLRISKLQAEDEAVYYCAVGHRNMDRQVEKERGEDKEPDASGS</sequence>
<protein>
    <recommendedName>
        <fullName evidence="5">Ig-like domain-containing protein</fullName>
    </recommendedName>
</protein>
<dbReference type="OMA" id="FYSIFWY"/>
<keyword evidence="3" id="KW-0393">Immunoglobulin domain</keyword>
<evidence type="ECO:0000256" key="3">
    <source>
        <dbReference type="ARBA" id="ARBA00023319"/>
    </source>
</evidence>
<dbReference type="FunCoup" id="G3U271">
    <property type="interactions" value="106"/>
</dbReference>
<dbReference type="PROSITE" id="PS50835">
    <property type="entry name" value="IG_LIKE"/>
    <property type="match status" value="1"/>
</dbReference>
<dbReference type="AlphaFoldDB" id="G3U271"/>
<dbReference type="InterPro" id="IPR050150">
    <property type="entry name" value="IgV_Light_Chain"/>
</dbReference>
<feature type="signal peptide" evidence="4">
    <location>
        <begin position="1"/>
        <end position="19"/>
    </location>
</feature>
<dbReference type="Pfam" id="PF07686">
    <property type="entry name" value="V-set"/>
    <property type="match status" value="1"/>
</dbReference>
<dbReference type="Ensembl" id="ENSLAFT00000034373.1">
    <property type="protein sequence ID" value="ENSLAFP00000021929.1"/>
    <property type="gene ID" value="ENSLAFG00000030890.1"/>
</dbReference>